<proteinExistence type="predicted"/>
<reference evidence="1" key="1">
    <citation type="submission" date="2022-07" db="EMBL/GenBank/DDBJ databases">
        <authorList>
            <person name="Trinca V."/>
            <person name="Uliana J.V.C."/>
            <person name="Torres T.T."/>
            <person name="Ward R.J."/>
            <person name="Monesi N."/>
        </authorList>
    </citation>
    <scope>NUCLEOTIDE SEQUENCE</scope>
    <source>
        <strain evidence="1">HSMRA1968</strain>
        <tissue evidence="1">Whole embryos</tissue>
    </source>
</reference>
<keyword evidence="2" id="KW-1185">Reference proteome</keyword>
<dbReference type="OrthoDB" id="10264446at2759"/>
<dbReference type="EMBL" id="WJQU01000004">
    <property type="protein sequence ID" value="KAJ6636659.1"/>
    <property type="molecule type" value="Genomic_DNA"/>
</dbReference>
<name>A0A9Q0MT41_9DIPT</name>
<dbReference type="AlphaFoldDB" id="A0A9Q0MT41"/>
<organism evidence="1 2">
    <name type="scientific">Pseudolycoriella hygida</name>
    <dbReference type="NCBI Taxonomy" id="35572"/>
    <lineage>
        <taxon>Eukaryota</taxon>
        <taxon>Metazoa</taxon>
        <taxon>Ecdysozoa</taxon>
        <taxon>Arthropoda</taxon>
        <taxon>Hexapoda</taxon>
        <taxon>Insecta</taxon>
        <taxon>Pterygota</taxon>
        <taxon>Neoptera</taxon>
        <taxon>Endopterygota</taxon>
        <taxon>Diptera</taxon>
        <taxon>Nematocera</taxon>
        <taxon>Sciaroidea</taxon>
        <taxon>Sciaridae</taxon>
        <taxon>Pseudolycoriella</taxon>
    </lineage>
</organism>
<evidence type="ECO:0000313" key="1">
    <source>
        <dbReference type="EMBL" id="KAJ6636659.1"/>
    </source>
</evidence>
<accession>A0A9Q0MT41</accession>
<dbReference type="Proteomes" id="UP001151699">
    <property type="component" value="Chromosome C"/>
</dbReference>
<protein>
    <submittedName>
        <fullName evidence="1">Uncharacterized protein</fullName>
    </submittedName>
</protein>
<gene>
    <name evidence="1" type="ORF">Bhyg_15251</name>
</gene>
<evidence type="ECO:0000313" key="2">
    <source>
        <dbReference type="Proteomes" id="UP001151699"/>
    </source>
</evidence>
<sequence>MALQIRNIRNKDKPLMRRKSDLVEDTGTVRALMEHKRADEYLSTPPNENSKICHIYYKKKTRKIPGVILKTHK</sequence>
<comment type="caution">
    <text evidence="1">The sequence shown here is derived from an EMBL/GenBank/DDBJ whole genome shotgun (WGS) entry which is preliminary data.</text>
</comment>